<dbReference type="Gene3D" id="1.10.510.10">
    <property type="entry name" value="Transferase(Phosphotransferase) domain 1"/>
    <property type="match status" value="1"/>
</dbReference>
<evidence type="ECO:0000256" key="2">
    <source>
        <dbReference type="ARBA" id="ARBA00022679"/>
    </source>
</evidence>
<dbReference type="InterPro" id="IPR011009">
    <property type="entry name" value="Kinase-like_dom_sf"/>
</dbReference>
<dbReference type="Pfam" id="PF00069">
    <property type="entry name" value="Pkinase"/>
    <property type="match status" value="1"/>
</dbReference>
<dbReference type="EMBL" id="BDEQ01000001">
    <property type="protein sequence ID" value="GAT95920.1"/>
    <property type="molecule type" value="Genomic_DNA"/>
</dbReference>
<proteinExistence type="predicted"/>
<dbReference type="GO" id="GO:0004674">
    <property type="term" value="F:protein serine/threonine kinase activity"/>
    <property type="evidence" value="ECO:0007669"/>
    <property type="project" value="UniProtKB-KW"/>
</dbReference>
<keyword evidence="1" id="KW-0723">Serine/threonine-protein kinase</keyword>
<dbReference type="AlphaFoldDB" id="A0A5K1UW66"/>
<dbReference type="GO" id="GO:0035556">
    <property type="term" value="P:intracellular signal transduction"/>
    <property type="evidence" value="ECO:0007669"/>
    <property type="project" value="TreeGrafter"/>
</dbReference>
<comment type="caution">
    <text evidence="7">The sequence shown here is derived from an EMBL/GenBank/DDBJ whole genome shotgun (WGS) entry which is preliminary data.</text>
</comment>
<dbReference type="SUPFAM" id="SSF56112">
    <property type="entry name" value="Protein kinase-like (PK-like)"/>
    <property type="match status" value="1"/>
</dbReference>
<name>A0A5K1UW66_ENTHI</name>
<reference evidence="7 8" key="1">
    <citation type="submission" date="2016-05" db="EMBL/GenBank/DDBJ databases">
        <title>First whole genome sequencing of Entamoeba histolytica HM1:IMSS-clone-6.</title>
        <authorList>
            <person name="Mukherjee Avik.K."/>
            <person name="Izumyama S."/>
            <person name="Nakada-Tsukui K."/>
            <person name="Nozaki T."/>
        </authorList>
    </citation>
    <scope>NUCLEOTIDE SEQUENCE [LARGE SCALE GENOMIC DNA]</scope>
    <source>
        <strain evidence="7 8">HM1:IMSS clone 6</strain>
    </source>
</reference>
<dbReference type="VEuPathDB" id="AmoebaDB:EHI7A_120840"/>
<evidence type="ECO:0000256" key="5">
    <source>
        <dbReference type="ARBA" id="ARBA00022840"/>
    </source>
</evidence>
<dbReference type="CDD" id="cd14081">
    <property type="entry name" value="STKc_BRSK1_2"/>
    <property type="match status" value="1"/>
</dbReference>
<protein>
    <submittedName>
        <fullName evidence="7">Serine threonine protein kinase putative</fullName>
    </submittedName>
</protein>
<evidence type="ECO:0000256" key="4">
    <source>
        <dbReference type="ARBA" id="ARBA00022777"/>
    </source>
</evidence>
<dbReference type="PROSITE" id="PS50011">
    <property type="entry name" value="PROTEIN_KINASE_DOM"/>
    <property type="match status" value="1"/>
</dbReference>
<evidence type="ECO:0000256" key="3">
    <source>
        <dbReference type="ARBA" id="ARBA00022741"/>
    </source>
</evidence>
<dbReference type="VEuPathDB" id="AmoebaDB:EHI5A_175110"/>
<dbReference type="SMR" id="A0A5K1UW66"/>
<keyword evidence="2" id="KW-0808">Transferase</keyword>
<dbReference type="FunFam" id="1.10.510.10:FF:001361">
    <property type="entry name" value="Serine/threonine protein kinase, putative"/>
    <property type="match status" value="1"/>
</dbReference>
<evidence type="ECO:0000256" key="1">
    <source>
        <dbReference type="ARBA" id="ARBA00022527"/>
    </source>
</evidence>
<organism evidence="7 8">
    <name type="scientific">Entamoeba histolytica</name>
    <dbReference type="NCBI Taxonomy" id="5759"/>
    <lineage>
        <taxon>Eukaryota</taxon>
        <taxon>Amoebozoa</taxon>
        <taxon>Evosea</taxon>
        <taxon>Archamoebae</taxon>
        <taxon>Mastigamoebida</taxon>
        <taxon>Entamoebidae</taxon>
        <taxon>Entamoeba</taxon>
    </lineage>
</organism>
<dbReference type="FunFam" id="3.30.200.20:FF:000003">
    <property type="entry name" value="Non-specific serine/threonine protein kinase"/>
    <property type="match status" value="1"/>
</dbReference>
<accession>A0A5K1UW66</accession>
<keyword evidence="4 7" id="KW-0418">Kinase</keyword>
<sequence length="535" mass="61177">MSQCYRVGQFIIGKKLGEGMCGKVYLAFHEKTGVKVAIKIVDKTKLMRKPEMKRKVEREIAFLKIINHRNVMQLYTVYETTRYLFLVMELLEGGELFDYISSKGKLEIEEVLVYFQQLIFAVEHFHSRHICHHDLKPENLLLTKDLQTIKVCDFGMSSYCGNNKLREYCGSPHYTAPEVCKKEAYDGLISDIWSCGVILYVMAFGLMPFDGDTLEELIEKVKVGKFAYPEDIEVPEEVKDLINRMLRVNPKERITIKEIKEHKFFQSNNPIIENVPSVIEEAGEPIKNIDSNIMAILCYLLNNVHITEIRENLFDPRPNTIRAFYRLLEQHRKNAQGDPFAFSRNSPGPQSLKNTIFAIPGSSPSDVAFSPAFNDLANRIKVEIPHVKTPKPSPSPMMINQEANNSISMGQSPIMFSVPREAEWGFVAANNVSTTEIIELDCSVQTARNKVEKAFNELAINWKKEGEVYECDYKYLEEEDVNVMFEVSIEEGEINEISAGFGIVTTIRFVYTQGDIVSFSDVYNLITKLVTDVDY</sequence>
<evidence type="ECO:0000313" key="8">
    <source>
        <dbReference type="Proteomes" id="UP000078387"/>
    </source>
</evidence>
<dbReference type="OMA" id="SHECEHL"/>
<dbReference type="GO" id="GO:0005737">
    <property type="term" value="C:cytoplasm"/>
    <property type="evidence" value="ECO:0007669"/>
    <property type="project" value="TreeGrafter"/>
</dbReference>
<dbReference type="Proteomes" id="UP000078387">
    <property type="component" value="Unassembled WGS sequence"/>
</dbReference>
<evidence type="ECO:0000313" key="7">
    <source>
        <dbReference type="EMBL" id="GAT95920.1"/>
    </source>
</evidence>
<dbReference type="GO" id="GO:0005524">
    <property type="term" value="F:ATP binding"/>
    <property type="evidence" value="ECO:0007669"/>
    <property type="project" value="UniProtKB-KW"/>
</dbReference>
<dbReference type="VEuPathDB" id="AmoebaDB:KM1_012940"/>
<dbReference type="PROSITE" id="PS00108">
    <property type="entry name" value="PROTEIN_KINASE_ST"/>
    <property type="match status" value="1"/>
</dbReference>
<gene>
    <name evidence="7" type="ORF">CL6EHI_110010</name>
</gene>
<dbReference type="InterPro" id="IPR000719">
    <property type="entry name" value="Prot_kinase_dom"/>
</dbReference>
<dbReference type="PANTHER" id="PTHR24346">
    <property type="entry name" value="MAP/MICROTUBULE AFFINITY-REGULATING KINASE"/>
    <property type="match status" value="1"/>
</dbReference>
<keyword evidence="3" id="KW-0547">Nucleotide-binding</keyword>
<feature type="domain" description="Protein kinase" evidence="6">
    <location>
        <begin position="10"/>
        <end position="265"/>
    </location>
</feature>
<dbReference type="SMART" id="SM00220">
    <property type="entry name" value="S_TKc"/>
    <property type="match status" value="1"/>
</dbReference>
<dbReference type="VEuPathDB" id="AmoebaDB:EHI8A_130430"/>
<evidence type="ECO:0000259" key="6">
    <source>
        <dbReference type="PROSITE" id="PS50011"/>
    </source>
</evidence>
<dbReference type="InterPro" id="IPR008271">
    <property type="entry name" value="Ser/Thr_kinase_AS"/>
</dbReference>
<dbReference type="VEuPathDB" id="AmoebaDB:EHI_110010"/>
<dbReference type="PANTHER" id="PTHR24346:SF82">
    <property type="entry name" value="KP78A-RELATED"/>
    <property type="match status" value="1"/>
</dbReference>
<keyword evidence="5" id="KW-0067">ATP-binding</keyword>